<dbReference type="RefSeq" id="XP_064075832.1">
    <property type="nucleotide sequence ID" value="XM_064219762.1"/>
</dbReference>
<feature type="domain" description="C2H2-type" evidence="8">
    <location>
        <begin position="406"/>
        <end position="434"/>
    </location>
</feature>
<keyword evidence="11" id="KW-1185">Reference proteome</keyword>
<dbReference type="Proteomes" id="UP001652626">
    <property type="component" value="Chromosome 29"/>
</dbReference>
<feature type="domain" description="C2H2-type" evidence="8">
    <location>
        <begin position="353"/>
        <end position="380"/>
    </location>
</feature>
<dbReference type="PROSITE" id="PS50835">
    <property type="entry name" value="IG_LIKE"/>
    <property type="match status" value="1"/>
</dbReference>
<keyword evidence="1 6" id="KW-0479">Metal-binding</keyword>
<proteinExistence type="predicted"/>
<dbReference type="PANTHER" id="PTHR24408">
    <property type="entry name" value="ZINC FINGER PROTEIN"/>
    <property type="match status" value="1"/>
</dbReference>
<reference evidence="12" key="1">
    <citation type="submission" date="2025-08" db="UniProtKB">
        <authorList>
            <consortium name="RefSeq"/>
        </authorList>
    </citation>
    <scope>IDENTIFICATION</scope>
    <source>
        <tissue evidence="12">Whole body</tissue>
    </source>
</reference>
<dbReference type="InterPro" id="IPR007110">
    <property type="entry name" value="Ig-like_dom"/>
</dbReference>
<dbReference type="PROSITE" id="PS50157">
    <property type="entry name" value="ZINC_FINGER_C2H2_2"/>
    <property type="match status" value="6"/>
</dbReference>
<dbReference type="InterPro" id="IPR013087">
    <property type="entry name" value="Znf_C2H2_type"/>
</dbReference>
<keyword evidence="3 5" id="KW-0863">Zinc-finger</keyword>
<dbReference type="PANTHER" id="PTHR24408:SF64">
    <property type="entry name" value="LINKING IMMUNITY AND METABOLISM-RELATED"/>
    <property type="match status" value="1"/>
</dbReference>
<dbReference type="SMART" id="SM00868">
    <property type="entry name" value="zf-AD"/>
    <property type="match status" value="1"/>
</dbReference>
<feature type="region of interest" description="Disordered" evidence="7">
    <location>
        <begin position="179"/>
        <end position="222"/>
    </location>
</feature>
<keyword evidence="2" id="KW-0677">Repeat</keyword>
<feature type="compositionally biased region" description="Basic residues" evidence="7">
    <location>
        <begin position="179"/>
        <end position="196"/>
    </location>
</feature>
<dbReference type="PROSITE" id="PS51915">
    <property type="entry name" value="ZAD"/>
    <property type="match status" value="1"/>
</dbReference>
<feature type="domain" description="C2H2-type" evidence="8">
    <location>
        <begin position="522"/>
        <end position="544"/>
    </location>
</feature>
<dbReference type="SMART" id="SM00355">
    <property type="entry name" value="ZnF_C2H2"/>
    <property type="match status" value="9"/>
</dbReference>
<organism evidence="11 12">
    <name type="scientific">Vanessa tameamea</name>
    <name type="common">Kamehameha butterfly</name>
    <dbReference type="NCBI Taxonomy" id="334116"/>
    <lineage>
        <taxon>Eukaryota</taxon>
        <taxon>Metazoa</taxon>
        <taxon>Ecdysozoa</taxon>
        <taxon>Arthropoda</taxon>
        <taxon>Hexapoda</taxon>
        <taxon>Insecta</taxon>
        <taxon>Pterygota</taxon>
        <taxon>Neoptera</taxon>
        <taxon>Endopterygota</taxon>
        <taxon>Lepidoptera</taxon>
        <taxon>Glossata</taxon>
        <taxon>Ditrysia</taxon>
        <taxon>Papilionoidea</taxon>
        <taxon>Nymphalidae</taxon>
        <taxon>Nymphalinae</taxon>
        <taxon>Vanessa</taxon>
    </lineage>
</organism>
<feature type="binding site" evidence="6">
    <location>
        <position position="18"/>
    </location>
    <ligand>
        <name>Zn(2+)</name>
        <dbReference type="ChEBI" id="CHEBI:29105"/>
    </ligand>
</feature>
<feature type="binding site" evidence="6">
    <location>
        <position position="15"/>
    </location>
    <ligand>
        <name>Zn(2+)</name>
        <dbReference type="ChEBI" id="CHEBI:29105"/>
    </ligand>
</feature>
<dbReference type="Gene3D" id="3.30.160.60">
    <property type="entry name" value="Classic Zinc Finger"/>
    <property type="match status" value="5"/>
</dbReference>
<evidence type="ECO:0000259" key="9">
    <source>
        <dbReference type="PROSITE" id="PS50835"/>
    </source>
</evidence>
<feature type="domain" description="ZAD" evidence="10">
    <location>
        <begin position="13"/>
        <end position="95"/>
    </location>
</feature>
<feature type="domain" description="C2H2-type" evidence="8">
    <location>
        <begin position="494"/>
        <end position="521"/>
    </location>
</feature>
<evidence type="ECO:0000313" key="12">
    <source>
        <dbReference type="RefSeq" id="XP_064075832.1"/>
    </source>
</evidence>
<evidence type="ECO:0000256" key="1">
    <source>
        <dbReference type="ARBA" id="ARBA00022723"/>
    </source>
</evidence>
<feature type="binding site" evidence="6">
    <location>
        <position position="71"/>
    </location>
    <ligand>
        <name>Zn(2+)</name>
        <dbReference type="ChEBI" id="CHEBI:29105"/>
    </ligand>
</feature>
<dbReference type="PROSITE" id="PS00028">
    <property type="entry name" value="ZINC_FINGER_C2H2_1"/>
    <property type="match status" value="7"/>
</dbReference>
<dbReference type="Pfam" id="PF00096">
    <property type="entry name" value="zf-C2H2"/>
    <property type="match status" value="3"/>
</dbReference>
<evidence type="ECO:0000256" key="5">
    <source>
        <dbReference type="PROSITE-ProRule" id="PRU00042"/>
    </source>
</evidence>
<evidence type="ECO:0000259" key="8">
    <source>
        <dbReference type="PROSITE" id="PS50157"/>
    </source>
</evidence>
<dbReference type="Pfam" id="PF07776">
    <property type="entry name" value="zf-AD"/>
    <property type="match status" value="1"/>
</dbReference>
<evidence type="ECO:0000256" key="3">
    <source>
        <dbReference type="ARBA" id="ARBA00022771"/>
    </source>
</evidence>
<dbReference type="SUPFAM" id="SSF57667">
    <property type="entry name" value="beta-beta-alpha zinc fingers"/>
    <property type="match status" value="3"/>
</dbReference>
<name>A0ABM4AX26_VANTA</name>
<dbReference type="Pfam" id="PF13912">
    <property type="entry name" value="zf-C2H2_6"/>
    <property type="match status" value="1"/>
</dbReference>
<keyword evidence="4 6" id="KW-0862">Zinc</keyword>
<evidence type="ECO:0000259" key="10">
    <source>
        <dbReference type="PROSITE" id="PS51915"/>
    </source>
</evidence>
<feature type="domain" description="C2H2-type" evidence="8">
    <location>
        <begin position="467"/>
        <end position="495"/>
    </location>
</feature>
<accession>A0ABM4AX26</accession>
<gene>
    <name evidence="12" type="primary">LOC113395900</name>
</gene>
<evidence type="ECO:0000313" key="11">
    <source>
        <dbReference type="Proteomes" id="UP001652626"/>
    </source>
</evidence>
<evidence type="ECO:0000256" key="6">
    <source>
        <dbReference type="PROSITE-ProRule" id="PRU01263"/>
    </source>
</evidence>
<evidence type="ECO:0000256" key="4">
    <source>
        <dbReference type="ARBA" id="ARBA00022833"/>
    </source>
</evidence>
<feature type="domain" description="Ig-like" evidence="9">
    <location>
        <begin position="283"/>
        <end position="357"/>
    </location>
</feature>
<dbReference type="GeneID" id="113395900"/>
<dbReference type="InterPro" id="IPR012934">
    <property type="entry name" value="Znf_AD"/>
</dbReference>
<feature type="binding site" evidence="6">
    <location>
        <position position="68"/>
    </location>
    <ligand>
        <name>Zn(2+)</name>
        <dbReference type="ChEBI" id="CHEBI:29105"/>
    </ligand>
</feature>
<feature type="domain" description="C2H2-type" evidence="8">
    <location>
        <begin position="379"/>
        <end position="402"/>
    </location>
</feature>
<evidence type="ECO:0000256" key="2">
    <source>
        <dbReference type="ARBA" id="ARBA00022737"/>
    </source>
</evidence>
<evidence type="ECO:0000256" key="7">
    <source>
        <dbReference type="SAM" id="MobiDB-lite"/>
    </source>
</evidence>
<protein>
    <submittedName>
        <fullName evidence="12">Zinc finger protein 665-like isoform X16</fullName>
    </submittedName>
</protein>
<dbReference type="Pfam" id="PF12874">
    <property type="entry name" value="zf-met"/>
    <property type="match status" value="1"/>
</dbReference>
<feature type="compositionally biased region" description="Basic and acidic residues" evidence="7">
    <location>
        <begin position="197"/>
        <end position="209"/>
    </location>
</feature>
<dbReference type="InterPro" id="IPR036236">
    <property type="entry name" value="Znf_C2H2_sf"/>
</dbReference>
<feature type="region of interest" description="Disordered" evidence="7">
    <location>
        <begin position="118"/>
        <end position="156"/>
    </location>
</feature>
<feature type="compositionally biased region" description="Acidic residues" evidence="7">
    <location>
        <begin position="125"/>
        <end position="149"/>
    </location>
</feature>
<sequence>MASKTTEWRPGPTVCRCCLTEGCYKDISTEYFWMGKREVYAEMLSETFDLSIAYSQSGGPNSHSRLICEPCISRLRDAADFKRQVQECERTFMQYLDPGSSLAELEVGVDLDKEVKVERVKEEKEQSDDDEFDDRPDFGDDDDYDDLDDQPLTKLASKVPKKESVDVLDLIDNAKVTVKRKSSSKTKVTPAKKAKTKKDIATSSKEKPEPRKKKGPKSSGRQGVLTSIWEMTLSERQNAAMLLENTTIRPFVYCRYFFKCFFCSEEHSEINALLRHSSTHEMPNHADILKDLLPKGKRTVKVDISDLSCKICSKIYPNVDQIRWHLEIEHNKVFTKSGNGVIAYNLSSKDGQFSCHICNKIFQTFILLNRHMNVHFSNAVCETCGAGFMTHQRLIQHKEIHAPGGYPCNRCNKVYTTHSNLKYHIEKAHEGATNIRMLRCPHCPERFSEHFRKLKHLKEVHEITFTFICDVCKSIFPSRRALTTHTNKFHTQKTFCEVCKKSFSCISTLKKHMALHSGDKDFVCEICEKSYGHEKSLKKHMTLHIHGEFNNYSGLNT</sequence>